<feature type="region of interest" description="Disordered" evidence="1">
    <location>
        <begin position="155"/>
        <end position="199"/>
    </location>
</feature>
<feature type="compositionally biased region" description="Low complexity" evidence="1">
    <location>
        <begin position="105"/>
        <end position="128"/>
    </location>
</feature>
<feature type="region of interest" description="Disordered" evidence="1">
    <location>
        <begin position="1"/>
        <end position="141"/>
    </location>
</feature>
<feature type="compositionally biased region" description="Low complexity" evidence="1">
    <location>
        <begin position="155"/>
        <end position="179"/>
    </location>
</feature>
<proteinExistence type="predicted"/>
<evidence type="ECO:0000313" key="2">
    <source>
        <dbReference type="EMBL" id="AEI17033.1"/>
    </source>
</evidence>
<evidence type="ECO:0000256" key="1">
    <source>
        <dbReference type="SAM" id="MobiDB-lite"/>
    </source>
</evidence>
<gene>
    <name evidence="2" type="primary">UBN1</name>
</gene>
<accession>F8UJT2</accession>
<dbReference type="AlphaFoldDB" id="F8UJT2"/>
<feature type="non-terminal residue" evidence="2">
    <location>
        <position position="224"/>
    </location>
</feature>
<dbReference type="EMBL" id="JF806226">
    <property type="protein sequence ID" value="AEI17033.1"/>
    <property type="molecule type" value="Genomic_DNA"/>
</dbReference>
<organism evidence="2">
    <name type="scientific">Lepidophyma flavimaculatum</name>
    <name type="common">yellow-spotted night lizard</name>
    <dbReference type="NCBI Taxonomy" id="264485"/>
    <lineage>
        <taxon>Eukaryota</taxon>
        <taxon>Metazoa</taxon>
        <taxon>Chordata</taxon>
        <taxon>Craniata</taxon>
        <taxon>Vertebrata</taxon>
        <taxon>Euteleostomi</taxon>
        <taxon>Lepidosauria</taxon>
        <taxon>Squamata</taxon>
        <taxon>Bifurcata</taxon>
        <taxon>Unidentata</taxon>
        <taxon>Scinciformata</taxon>
        <taxon>Xantusiidae</taxon>
        <taxon>Xantusiinae</taxon>
        <taxon>Lepidophyma</taxon>
    </lineage>
</organism>
<feature type="non-terminal residue" evidence="2">
    <location>
        <position position="1"/>
    </location>
</feature>
<name>F8UJT2_9SAUR</name>
<protein>
    <submittedName>
        <fullName evidence="2">Ubinuclein 1</fullName>
    </submittedName>
</protein>
<reference evidence="2" key="1">
    <citation type="journal article" date="2011" name="Mol. Phylogenet. Evol.">
        <title>Phylogeny of iguanian lizards inferred from 29 nuclear loci, and a comparison of concatenated and species-tree approaches for an ancient, rapid radiation.</title>
        <authorList>
            <person name="Townsend T.M."/>
            <person name="Mulcahy D.G."/>
            <person name="Noonan B.P."/>
            <person name="Sites J.W.Jr."/>
            <person name="Kuczynski C.A."/>
            <person name="Wiens J.J."/>
            <person name="Reeder T.W."/>
        </authorList>
    </citation>
    <scope>NUCLEOTIDE SEQUENCE</scope>
</reference>
<sequence length="224" mass="22909">LALGQPPQDKKAEASGYKELSCQAPANKLVEPHQPKQKHHSLPRTIHGPQTSTPVPASQAKAFPVGSQQPKNFPPSPPFVKLQSPKTVSPLPQRPVLQVKTPAKSSSFHTVSPASSSSHKTPNSSSASLSYTGKHPSSASSLGLSFKSPFVALSRHVTSPSSSTSGASANLSCSSLLPGAPLPSPGQAPSRSSPSPTVKKTLVSQKLTLVAPPGGPNVSSSGGT</sequence>